<evidence type="ECO:0000256" key="7">
    <source>
        <dbReference type="ARBA" id="ARBA00023224"/>
    </source>
</evidence>
<dbReference type="PANTHER" id="PTHR21143">
    <property type="entry name" value="INVERTEBRATE GUSTATORY RECEPTOR"/>
    <property type="match status" value="1"/>
</dbReference>
<accession>A0A9P0CHJ0</accession>
<evidence type="ECO:0000313" key="10">
    <source>
        <dbReference type="Proteomes" id="UP001153636"/>
    </source>
</evidence>
<keyword evidence="6" id="KW-0675">Receptor</keyword>
<comment type="subcellular location">
    <subcellularLocation>
        <location evidence="1">Cell membrane</location>
        <topology evidence="1">Multi-pass membrane protein</topology>
    </subcellularLocation>
</comment>
<gene>
    <name evidence="9" type="ORF">PSYICH_LOCUS1955</name>
</gene>
<dbReference type="GO" id="GO:0030424">
    <property type="term" value="C:axon"/>
    <property type="evidence" value="ECO:0007669"/>
    <property type="project" value="TreeGrafter"/>
</dbReference>
<evidence type="ECO:0000256" key="6">
    <source>
        <dbReference type="ARBA" id="ARBA00023170"/>
    </source>
</evidence>
<dbReference type="OrthoDB" id="6769782at2759"/>
<organism evidence="9 10">
    <name type="scientific">Psylliodes chrysocephalus</name>
    <dbReference type="NCBI Taxonomy" id="3402493"/>
    <lineage>
        <taxon>Eukaryota</taxon>
        <taxon>Metazoa</taxon>
        <taxon>Ecdysozoa</taxon>
        <taxon>Arthropoda</taxon>
        <taxon>Hexapoda</taxon>
        <taxon>Insecta</taxon>
        <taxon>Pterygota</taxon>
        <taxon>Neoptera</taxon>
        <taxon>Endopterygota</taxon>
        <taxon>Coleoptera</taxon>
        <taxon>Polyphaga</taxon>
        <taxon>Cucujiformia</taxon>
        <taxon>Chrysomeloidea</taxon>
        <taxon>Chrysomelidae</taxon>
        <taxon>Galerucinae</taxon>
        <taxon>Alticini</taxon>
        <taxon>Psylliodes</taxon>
    </lineage>
</organism>
<dbReference type="EMBL" id="OV651822">
    <property type="protein sequence ID" value="CAH1100000.1"/>
    <property type="molecule type" value="Genomic_DNA"/>
</dbReference>
<evidence type="ECO:0000256" key="3">
    <source>
        <dbReference type="ARBA" id="ARBA00022692"/>
    </source>
</evidence>
<dbReference type="GO" id="GO:0007165">
    <property type="term" value="P:signal transduction"/>
    <property type="evidence" value="ECO:0007669"/>
    <property type="project" value="UniProtKB-KW"/>
</dbReference>
<evidence type="ECO:0000256" key="5">
    <source>
        <dbReference type="ARBA" id="ARBA00023136"/>
    </source>
</evidence>
<protein>
    <recommendedName>
        <fullName evidence="11">Gustatory receptor</fullName>
    </recommendedName>
</protein>
<evidence type="ECO:0000256" key="8">
    <source>
        <dbReference type="SAM" id="Phobius"/>
    </source>
</evidence>
<dbReference type="PANTHER" id="PTHR21143:SF104">
    <property type="entry name" value="GUSTATORY RECEPTOR 8A-RELATED"/>
    <property type="match status" value="1"/>
</dbReference>
<feature type="transmembrane region" description="Helical" evidence="8">
    <location>
        <begin position="74"/>
        <end position="102"/>
    </location>
</feature>
<dbReference type="GO" id="GO:0007635">
    <property type="term" value="P:chemosensory behavior"/>
    <property type="evidence" value="ECO:0007669"/>
    <property type="project" value="TreeGrafter"/>
</dbReference>
<feature type="transmembrane region" description="Helical" evidence="8">
    <location>
        <begin position="201"/>
        <end position="220"/>
    </location>
</feature>
<evidence type="ECO:0008006" key="11">
    <source>
        <dbReference type="Google" id="ProtNLM"/>
    </source>
</evidence>
<keyword evidence="4 8" id="KW-1133">Transmembrane helix</keyword>
<keyword evidence="3 8" id="KW-0812">Transmembrane</keyword>
<keyword evidence="10" id="KW-1185">Reference proteome</keyword>
<proteinExistence type="predicted"/>
<dbReference type="Proteomes" id="UP001153636">
    <property type="component" value="Chromosome 10"/>
</dbReference>
<dbReference type="GO" id="GO:0050909">
    <property type="term" value="P:sensory perception of taste"/>
    <property type="evidence" value="ECO:0007669"/>
    <property type="project" value="InterPro"/>
</dbReference>
<dbReference type="Pfam" id="PF08395">
    <property type="entry name" value="7tm_7"/>
    <property type="match status" value="1"/>
</dbReference>
<evidence type="ECO:0000256" key="2">
    <source>
        <dbReference type="ARBA" id="ARBA00022475"/>
    </source>
</evidence>
<dbReference type="GO" id="GO:0030425">
    <property type="term" value="C:dendrite"/>
    <property type="evidence" value="ECO:0007669"/>
    <property type="project" value="TreeGrafter"/>
</dbReference>
<keyword evidence="2" id="KW-1003">Cell membrane</keyword>
<evidence type="ECO:0000313" key="9">
    <source>
        <dbReference type="EMBL" id="CAH1100000.1"/>
    </source>
</evidence>
<reference evidence="9" key="1">
    <citation type="submission" date="2022-01" db="EMBL/GenBank/DDBJ databases">
        <authorList>
            <person name="King R."/>
        </authorList>
    </citation>
    <scope>NUCLEOTIDE SEQUENCE</scope>
</reference>
<dbReference type="GO" id="GO:0005886">
    <property type="term" value="C:plasma membrane"/>
    <property type="evidence" value="ECO:0007669"/>
    <property type="project" value="UniProtKB-SubCell"/>
</dbReference>
<dbReference type="GO" id="GO:0008049">
    <property type="term" value="P:male courtship behavior"/>
    <property type="evidence" value="ECO:0007669"/>
    <property type="project" value="TreeGrafter"/>
</dbReference>
<dbReference type="GO" id="GO:0043025">
    <property type="term" value="C:neuronal cell body"/>
    <property type="evidence" value="ECO:0007669"/>
    <property type="project" value="TreeGrafter"/>
</dbReference>
<dbReference type="AlphaFoldDB" id="A0A9P0CHJ0"/>
<keyword evidence="7" id="KW-0807">Transducer</keyword>
<dbReference type="InterPro" id="IPR013604">
    <property type="entry name" value="7TM_chemorcpt"/>
</dbReference>
<evidence type="ECO:0000256" key="4">
    <source>
        <dbReference type="ARBA" id="ARBA00022989"/>
    </source>
</evidence>
<sequence length="230" mass="26846">MLIFFYIWLALEISNRFQILNNLFENQFSLKMQSPIYSTHTHSAYKKMNLLKEISHIRIFHDHLCEMVVAMNDIFGFVILFAVLFSLAFTLEYLIILILYVIMKHLLNGKEILVEVKYASIMWILENCIRVVTLAYTGERLSRQANRMIDICCKMMKKIDLIIGEDAKRIKSELKFTLVQISHRQPTLSAAGFFNVNFQMIGFLISSLTSYILVAVQFFQSQYALSSQRT</sequence>
<evidence type="ECO:0000256" key="1">
    <source>
        <dbReference type="ARBA" id="ARBA00004651"/>
    </source>
</evidence>
<keyword evidence="5 8" id="KW-0472">Membrane</keyword>
<name>A0A9P0CHJ0_9CUCU</name>